<sequence length="501" mass="56478">MEKISDFAQKLLDDLRLRKERMSASQKSELKGFESKDAYAYSKATYKSSRKPEAVKSTGSKAGGTQNRPSGGRKSVSTGQASNQIVPFEGGKKPQQKGDLSMALDFTLENGGKIRTESSGTSSIFSFLLNIGRRQVDYGKMDRRNTEQYSIEIGSELLKGAMDLEESLTLLVNMQETSDYSIMPQRKSRLTLLEEDEDDDENTVKMAELKLRLAALTYSSGVLIPSMTIKTNSLNSIAVQTREVQNSKCNSKLMVIDELPENVDSKVTTKKEFGNKKVEGIITKRPAQESIKKAEQRTKDSTTPALPPAKQKETIDSKIPPAQDTVTSQGGKTWATRNPETCIPEMTEPLTESENHLKLILMKSQLFMNTAQALFKLNVPISILHANSHNYHDQDSKLILNCGYEVMTRKGRRKEDFEKLKLYGRDGREDSPLEYYLPKMLEDDVYNKEPDLNCMWNLGWHNTMVGFHENDDVIRDAEKYVLNGLLDEITRDLFTSVYVTV</sequence>
<evidence type="ECO:0000313" key="2">
    <source>
        <dbReference type="EMBL" id="KAE8667474.1"/>
    </source>
</evidence>
<feature type="compositionally biased region" description="Polar residues" evidence="1">
    <location>
        <begin position="324"/>
        <end position="339"/>
    </location>
</feature>
<gene>
    <name evidence="2" type="ORF">F3Y22_tig00112407pilonHSYRG00010</name>
</gene>
<dbReference type="AlphaFoldDB" id="A0A6A2YA91"/>
<protein>
    <submittedName>
        <fullName evidence="2">Uncharacterized protein</fullName>
    </submittedName>
</protein>
<comment type="caution">
    <text evidence="2">The sequence shown here is derived from an EMBL/GenBank/DDBJ whole genome shotgun (WGS) entry which is preliminary data.</text>
</comment>
<dbReference type="Proteomes" id="UP000436088">
    <property type="component" value="Unassembled WGS sequence"/>
</dbReference>
<organism evidence="2 3">
    <name type="scientific">Hibiscus syriacus</name>
    <name type="common">Rose of Sharon</name>
    <dbReference type="NCBI Taxonomy" id="106335"/>
    <lineage>
        <taxon>Eukaryota</taxon>
        <taxon>Viridiplantae</taxon>
        <taxon>Streptophyta</taxon>
        <taxon>Embryophyta</taxon>
        <taxon>Tracheophyta</taxon>
        <taxon>Spermatophyta</taxon>
        <taxon>Magnoliopsida</taxon>
        <taxon>eudicotyledons</taxon>
        <taxon>Gunneridae</taxon>
        <taxon>Pentapetalae</taxon>
        <taxon>rosids</taxon>
        <taxon>malvids</taxon>
        <taxon>Malvales</taxon>
        <taxon>Malvaceae</taxon>
        <taxon>Malvoideae</taxon>
        <taxon>Hibiscus</taxon>
    </lineage>
</organism>
<keyword evidence="3" id="KW-1185">Reference proteome</keyword>
<evidence type="ECO:0000256" key="1">
    <source>
        <dbReference type="SAM" id="MobiDB-lite"/>
    </source>
</evidence>
<accession>A0A6A2YA91</accession>
<evidence type="ECO:0000313" key="3">
    <source>
        <dbReference type="Proteomes" id="UP000436088"/>
    </source>
</evidence>
<feature type="compositionally biased region" description="Polar residues" evidence="1">
    <location>
        <begin position="57"/>
        <end position="85"/>
    </location>
</feature>
<reference evidence="2" key="1">
    <citation type="submission" date="2019-09" db="EMBL/GenBank/DDBJ databases">
        <title>Draft genome information of white flower Hibiscus syriacus.</title>
        <authorList>
            <person name="Kim Y.-M."/>
        </authorList>
    </citation>
    <scope>NUCLEOTIDE SEQUENCE [LARGE SCALE GENOMIC DNA]</scope>
    <source>
        <strain evidence="2">YM2019G1</strain>
    </source>
</reference>
<dbReference type="EMBL" id="VEPZ02001573">
    <property type="protein sequence ID" value="KAE8667474.1"/>
    <property type="molecule type" value="Genomic_DNA"/>
</dbReference>
<proteinExistence type="predicted"/>
<feature type="region of interest" description="Disordered" evidence="1">
    <location>
        <begin position="44"/>
        <end position="97"/>
    </location>
</feature>
<feature type="region of interest" description="Disordered" evidence="1">
    <location>
        <begin position="285"/>
        <end position="339"/>
    </location>
</feature>
<dbReference type="PANTHER" id="PTHR34282:SF1">
    <property type="entry name" value="DUF3741 DOMAIN-CONTAINING PROTEIN"/>
    <property type="match status" value="1"/>
</dbReference>
<dbReference type="PANTHER" id="PTHR34282">
    <property type="entry name" value="OS01G0228800 PROTEIN-RELATED"/>
    <property type="match status" value="1"/>
</dbReference>
<name>A0A6A2YA91_HIBSY</name>
<feature type="compositionally biased region" description="Basic and acidic residues" evidence="1">
    <location>
        <begin position="286"/>
        <end position="300"/>
    </location>
</feature>